<sequence>MVPALRQGWPLAGMTGLLSALHGKPLDMLYAMLVHRLSPNGIFFAKGWGDLDKVDWLQGAEGLDWPPPELKASWTVIRKGTSHGVKFSILEGKFRSPVSAVTWDALPRESQAGRVQLLVPEAPTDSLACVLHLPGTGDQGFSRRLSLGFPLLRHVSMHKPSTPPAIPARNIDAGCCTVPNGPQPIHQSISQSIEVVTASHGNAKFHSAALATKQWCTPQPDTVGMCCRILSDTCRF</sequence>
<evidence type="ECO:0000313" key="2">
    <source>
        <dbReference type="Proteomes" id="UP000708148"/>
    </source>
</evidence>
<reference evidence="1" key="1">
    <citation type="submission" date="2020-12" db="EMBL/GenBank/DDBJ databases">
        <authorList>
            <person name="Iha C."/>
        </authorList>
    </citation>
    <scope>NUCLEOTIDE SEQUENCE</scope>
</reference>
<dbReference type="EMBL" id="CAJHUC010000590">
    <property type="protein sequence ID" value="CAD7697003.1"/>
    <property type="molecule type" value="Genomic_DNA"/>
</dbReference>
<dbReference type="Pfam" id="PF09752">
    <property type="entry name" value="ABHD18"/>
    <property type="match status" value="1"/>
</dbReference>
<gene>
    <name evidence="1" type="ORF">OSTQU699_LOCUS2364</name>
</gene>
<dbReference type="PANTHER" id="PTHR13617">
    <property type="entry name" value="PROTEIN ABHD18"/>
    <property type="match status" value="1"/>
</dbReference>
<dbReference type="AlphaFoldDB" id="A0A8S1ITM1"/>
<dbReference type="Proteomes" id="UP000708148">
    <property type="component" value="Unassembled WGS sequence"/>
</dbReference>
<proteinExistence type="predicted"/>
<dbReference type="InterPro" id="IPR019149">
    <property type="entry name" value="ABHD18"/>
</dbReference>
<dbReference type="OrthoDB" id="9987145at2759"/>
<evidence type="ECO:0000313" key="1">
    <source>
        <dbReference type="EMBL" id="CAD7697003.1"/>
    </source>
</evidence>
<dbReference type="PANTHER" id="PTHR13617:SF14">
    <property type="entry name" value="PROTEIN ABHD18"/>
    <property type="match status" value="1"/>
</dbReference>
<accession>A0A8S1ITM1</accession>
<protein>
    <submittedName>
        <fullName evidence="1">Uncharacterized protein</fullName>
    </submittedName>
</protein>
<keyword evidence="2" id="KW-1185">Reference proteome</keyword>
<comment type="caution">
    <text evidence="1">The sequence shown here is derived from an EMBL/GenBank/DDBJ whole genome shotgun (WGS) entry which is preliminary data.</text>
</comment>
<name>A0A8S1ITM1_9CHLO</name>
<organism evidence="1 2">
    <name type="scientific">Ostreobium quekettii</name>
    <dbReference type="NCBI Taxonomy" id="121088"/>
    <lineage>
        <taxon>Eukaryota</taxon>
        <taxon>Viridiplantae</taxon>
        <taxon>Chlorophyta</taxon>
        <taxon>core chlorophytes</taxon>
        <taxon>Ulvophyceae</taxon>
        <taxon>TCBD clade</taxon>
        <taxon>Bryopsidales</taxon>
        <taxon>Ostreobineae</taxon>
        <taxon>Ostreobiaceae</taxon>
        <taxon>Ostreobium</taxon>
    </lineage>
</organism>